<dbReference type="InterPro" id="IPR017946">
    <property type="entry name" value="PLC-like_Pdiesterase_TIM-brl"/>
</dbReference>
<dbReference type="AlphaFoldDB" id="A0A4Z0YVJ2"/>
<evidence type="ECO:0000313" key="5">
    <source>
        <dbReference type="Proteomes" id="UP000297716"/>
    </source>
</evidence>
<dbReference type="SUPFAM" id="SSF48403">
    <property type="entry name" value="Ankyrin repeat"/>
    <property type="match status" value="1"/>
</dbReference>
<dbReference type="InterPro" id="IPR051578">
    <property type="entry name" value="GDPD"/>
</dbReference>
<dbReference type="PANTHER" id="PTHR22958:SF1">
    <property type="entry name" value="GLYCEROPHOSPHOCHOLINE PHOSPHODIESTERASE GPCPD1"/>
    <property type="match status" value="1"/>
</dbReference>
<organism evidence="4 5">
    <name type="scientific">Xylaria hypoxylon</name>
    <dbReference type="NCBI Taxonomy" id="37992"/>
    <lineage>
        <taxon>Eukaryota</taxon>
        <taxon>Fungi</taxon>
        <taxon>Dikarya</taxon>
        <taxon>Ascomycota</taxon>
        <taxon>Pezizomycotina</taxon>
        <taxon>Sordariomycetes</taxon>
        <taxon>Xylariomycetidae</taxon>
        <taxon>Xylariales</taxon>
        <taxon>Xylariaceae</taxon>
        <taxon>Xylaria</taxon>
    </lineage>
</organism>
<proteinExistence type="predicted"/>
<dbReference type="OrthoDB" id="197419at2759"/>
<feature type="repeat" description="ANK" evidence="2">
    <location>
        <begin position="224"/>
        <end position="256"/>
    </location>
</feature>
<feature type="domain" description="GP-PDE" evidence="3">
    <location>
        <begin position="462"/>
        <end position="772"/>
    </location>
</feature>
<comment type="caution">
    <text evidence="4">The sequence shown here is derived from an EMBL/GenBank/DDBJ whole genome shotgun (WGS) entry which is preliminary data.</text>
</comment>
<evidence type="ECO:0000256" key="2">
    <source>
        <dbReference type="PROSITE-ProRule" id="PRU00023"/>
    </source>
</evidence>
<dbReference type="PROSITE" id="PS51704">
    <property type="entry name" value="GP_PDE"/>
    <property type="match status" value="1"/>
</dbReference>
<dbReference type="STRING" id="37992.A0A4Z0YVJ2"/>
<dbReference type="Gene3D" id="3.20.20.190">
    <property type="entry name" value="Phosphatidylinositol (PI) phosphodiesterase"/>
    <property type="match status" value="1"/>
</dbReference>
<dbReference type="InterPro" id="IPR036770">
    <property type="entry name" value="Ankyrin_rpt-contain_sf"/>
</dbReference>
<dbReference type="InterPro" id="IPR002110">
    <property type="entry name" value="Ankyrin_rpt"/>
</dbReference>
<dbReference type="GO" id="GO:0047389">
    <property type="term" value="F:glycerophosphocholine phosphodiesterase activity"/>
    <property type="evidence" value="ECO:0007669"/>
    <property type="project" value="TreeGrafter"/>
</dbReference>
<accession>A0A4Z0YVJ2</accession>
<keyword evidence="5" id="KW-1185">Reference proteome</keyword>
<protein>
    <recommendedName>
        <fullName evidence="3">GP-PDE domain-containing protein</fullName>
    </recommendedName>
</protein>
<keyword evidence="2" id="KW-0040">ANK repeat</keyword>
<dbReference type="InterPro" id="IPR030395">
    <property type="entry name" value="GP_PDE_dom"/>
</dbReference>
<feature type="repeat" description="ANK" evidence="2">
    <location>
        <begin position="258"/>
        <end position="290"/>
    </location>
</feature>
<dbReference type="Gene3D" id="1.25.40.20">
    <property type="entry name" value="Ankyrin repeat-containing domain"/>
    <property type="match status" value="1"/>
</dbReference>
<reference evidence="4 5" key="1">
    <citation type="submission" date="2019-03" db="EMBL/GenBank/DDBJ databases">
        <title>Draft genome sequence of Xylaria hypoxylon DSM 108379, a ubiquitous saprotrophic-parasitic fungi on hardwood.</title>
        <authorList>
            <person name="Buettner E."/>
            <person name="Leonhardt S."/>
            <person name="Gebauer A.M."/>
            <person name="Liers C."/>
            <person name="Hofrichter M."/>
            <person name="Kellner H."/>
        </authorList>
    </citation>
    <scope>NUCLEOTIDE SEQUENCE [LARGE SCALE GENOMIC DNA]</scope>
    <source>
        <strain evidence="4 5">DSM 108379</strain>
    </source>
</reference>
<dbReference type="PRINTS" id="PR01415">
    <property type="entry name" value="ANKYRIN"/>
</dbReference>
<dbReference type="Proteomes" id="UP000297716">
    <property type="component" value="Unassembled WGS sequence"/>
</dbReference>
<gene>
    <name evidence="4" type="ORF">E0Z10_g739</name>
</gene>
<dbReference type="SUPFAM" id="SSF51695">
    <property type="entry name" value="PLC-like phosphodiesterases"/>
    <property type="match status" value="1"/>
</dbReference>
<dbReference type="EMBL" id="SKBN01000007">
    <property type="protein sequence ID" value="TGJ87997.1"/>
    <property type="molecule type" value="Genomic_DNA"/>
</dbReference>
<dbReference type="PANTHER" id="PTHR22958">
    <property type="entry name" value="GLYCEROPHOSPHORYL DIESTER PHOSPHODIESTERASE"/>
    <property type="match status" value="1"/>
</dbReference>
<dbReference type="Pfam" id="PF03009">
    <property type="entry name" value="GDPD"/>
    <property type="match status" value="1"/>
</dbReference>
<keyword evidence="1" id="KW-0378">Hydrolase</keyword>
<dbReference type="Pfam" id="PF12796">
    <property type="entry name" value="Ank_2"/>
    <property type="match status" value="1"/>
</dbReference>
<dbReference type="SMART" id="SM00248">
    <property type="entry name" value="ANK"/>
    <property type="match status" value="4"/>
</dbReference>
<sequence length="772" mass="85667">MQLAALPEAFSPDTVHGLFVFFVIHRSWQNVLMLLGHTASRENLNFSYDDIRILVAACVQETHSLEVGSVATTGSHQDIPSGSSALDVFARILELLGPANAKELFTRSSDEPPVLHLLAKYGLLEWCRLALGKIRDTKEELNITTIILSADRFKLTPLHYALIHNHPRVVDFFSEMLVEGRDKYQTSDCQALLASYLSLAVKFGKNDIVAQISRVTNPDLKSIYGITALHVAARDGRIDIIALLLRAGASVDVTEHPRGWTPLFEAAVNGWAEAVQHLIEHGADTTITGYLGWTAKELTTYRGHLAVAKLLHDASPTEHTQSIADNRVTKTITYRAGAEPEDIIVNVNLGSMQVGRNSPPVQLKYFSPDRVGGDESLFNLKISAAGRTYRIRLPILNDRVNVPLVFVFPQGADLQVAFKIFRADPEKSKDDVLVSGRTFLVENIFRSERIQLRFGHSKTYTLEQGLTSRKSFIAAANAGASFVEFGIGTGFPFFLTERRLLTFLDAQVTRDLTPVIYHDFSLSESGTDIPIHDVTVDQYKYTSSVQASQFIRDADRKKDSVASLYAKSRPRSLSQGCGVDPGVFQIRDRLKHTVDFVEKGMKSNTRGDFIQQPLATLKDLFDKVPKTVGFNVEIKYPRFHETVGAGVAPVALELNLHVDTILEHVRLYGGDRPIILSSFTPEVCILLSLKQRAYPVLFITNAGKLPMIDVEKRAANMHIAVKFAKLWNLTGIVFASEPLLLCPRLIRYVKSFGLICASYGPQNSLPDDVIVS</sequence>
<dbReference type="PROSITE" id="PS50297">
    <property type="entry name" value="ANK_REP_REGION"/>
    <property type="match status" value="2"/>
</dbReference>
<dbReference type="GO" id="GO:0046475">
    <property type="term" value="P:glycerophospholipid catabolic process"/>
    <property type="evidence" value="ECO:0007669"/>
    <property type="project" value="TreeGrafter"/>
</dbReference>
<evidence type="ECO:0000259" key="3">
    <source>
        <dbReference type="PROSITE" id="PS51704"/>
    </source>
</evidence>
<name>A0A4Z0YVJ2_9PEZI</name>
<evidence type="ECO:0000256" key="1">
    <source>
        <dbReference type="ARBA" id="ARBA00022801"/>
    </source>
</evidence>
<dbReference type="PROSITE" id="PS50088">
    <property type="entry name" value="ANK_REPEAT"/>
    <property type="match status" value="2"/>
</dbReference>
<evidence type="ECO:0000313" key="4">
    <source>
        <dbReference type="EMBL" id="TGJ87997.1"/>
    </source>
</evidence>